<feature type="domain" description="YdhG-like" evidence="1">
    <location>
        <begin position="23"/>
        <end position="120"/>
    </location>
</feature>
<sequence>MPDKQTAARHPEVDALFDELTDWREELEALRAILLASPLTEEFKWRSPVYTWHGHNVAIIWGFKDRATLGFFKGVLLKDPEGVLEPPGENSRSSRTIDFTDPARVRKLAPVLRAYIDEAIEIEKAGLKVDFPKDDLDYPEELVQRLDGDSGFKAAFEALTPGRRRGWVLHFSQAKQSATRAARIEKAAPRILAGKGMQDR</sequence>
<name>A0ABV7S0U4_9RHOB</name>
<evidence type="ECO:0000313" key="2">
    <source>
        <dbReference type="EMBL" id="MFC3569095.1"/>
    </source>
</evidence>
<evidence type="ECO:0000259" key="1">
    <source>
        <dbReference type="Pfam" id="PF08818"/>
    </source>
</evidence>
<comment type="caution">
    <text evidence="2">The sequence shown here is derived from an EMBL/GenBank/DDBJ whole genome shotgun (WGS) entry which is preliminary data.</text>
</comment>
<dbReference type="InterPro" id="IPR016786">
    <property type="entry name" value="YdeI_bac"/>
</dbReference>
<evidence type="ECO:0000313" key="3">
    <source>
        <dbReference type="Proteomes" id="UP001595596"/>
    </source>
</evidence>
<keyword evidence="3" id="KW-1185">Reference proteome</keyword>
<dbReference type="Gene3D" id="3.90.1150.200">
    <property type="match status" value="1"/>
</dbReference>
<protein>
    <submittedName>
        <fullName evidence="2">YdeI family protein</fullName>
    </submittedName>
</protein>
<dbReference type="RefSeq" id="WP_379028688.1">
    <property type="nucleotide sequence ID" value="NZ_JBHRXE010000013.1"/>
</dbReference>
<dbReference type="InterPro" id="IPR014922">
    <property type="entry name" value="YdhG-like"/>
</dbReference>
<organism evidence="2 3">
    <name type="scientific">Paracoccus simplex</name>
    <dbReference type="NCBI Taxonomy" id="2086346"/>
    <lineage>
        <taxon>Bacteria</taxon>
        <taxon>Pseudomonadati</taxon>
        <taxon>Pseudomonadota</taxon>
        <taxon>Alphaproteobacteria</taxon>
        <taxon>Rhodobacterales</taxon>
        <taxon>Paracoccaceae</taxon>
        <taxon>Paracoccus</taxon>
    </lineage>
</organism>
<dbReference type="Proteomes" id="UP001595596">
    <property type="component" value="Unassembled WGS sequence"/>
</dbReference>
<accession>A0ABV7S0U4</accession>
<dbReference type="Pfam" id="PF08818">
    <property type="entry name" value="DUF1801"/>
    <property type="match status" value="1"/>
</dbReference>
<dbReference type="PIRSF" id="PIRSF021308">
    <property type="entry name" value="UCP021308"/>
    <property type="match status" value="1"/>
</dbReference>
<reference evidence="3" key="1">
    <citation type="journal article" date="2019" name="Int. J. Syst. Evol. Microbiol.">
        <title>The Global Catalogue of Microorganisms (GCM) 10K type strain sequencing project: providing services to taxonomists for standard genome sequencing and annotation.</title>
        <authorList>
            <consortium name="The Broad Institute Genomics Platform"/>
            <consortium name="The Broad Institute Genome Sequencing Center for Infectious Disease"/>
            <person name="Wu L."/>
            <person name="Ma J."/>
        </authorList>
    </citation>
    <scope>NUCLEOTIDE SEQUENCE [LARGE SCALE GENOMIC DNA]</scope>
    <source>
        <strain evidence="3">VKM B-3226</strain>
    </source>
</reference>
<dbReference type="EMBL" id="JBHRXE010000013">
    <property type="protein sequence ID" value="MFC3569095.1"/>
    <property type="molecule type" value="Genomic_DNA"/>
</dbReference>
<gene>
    <name evidence="2" type="ORF">ACFOMP_06485</name>
</gene>
<dbReference type="Pfam" id="PF13376">
    <property type="entry name" value="OmdA"/>
    <property type="match status" value="1"/>
</dbReference>
<dbReference type="SUPFAM" id="SSF159888">
    <property type="entry name" value="YdhG-like"/>
    <property type="match status" value="1"/>
</dbReference>
<proteinExistence type="predicted"/>